<dbReference type="RefSeq" id="WP_184928760.1">
    <property type="nucleotide sequence ID" value="NZ_JACHMO010000001.1"/>
</dbReference>
<evidence type="ECO:0000313" key="3">
    <source>
        <dbReference type="EMBL" id="MBB5808928.1"/>
    </source>
</evidence>
<proteinExistence type="predicted"/>
<sequence>MENTTVTSGTSDLPDATRLVQLLTDAGTLRIENPDETSRAAYRRAIHAATQRGLVPEGFLLRHTGRNGGDLIIQLVDAANPDETEWNRIRLGVRDQVAATPELTRMLRANPDVMEVSESSMPRALGLVEELSRSAGRRGYTLAMSKKRKNKGLFIQAGERKFTVTLKEEYEEVARTSDQGTVGSKRYSWQRQPLVHESVPSGRLRLELVESRHARRSTWGDKGRARLENMLDQVIDEIEHRVAAEEESDREHRRALEEFEAQLRGEAAEKLAQWEQAMAQARVRATEERRAEIFSRALDSWLTADQVRAFCDALSELTEASPDSRDALTSWIDWGRSMADSIDPVHDPKALTANGFDRPPTPDELRPYLGEWSPHRPEKEYRAPHTAPTPQVNADWSRQQAWHPGLRGRARWWQR</sequence>
<keyword evidence="4" id="KW-1185">Reference proteome</keyword>
<evidence type="ECO:0000313" key="4">
    <source>
        <dbReference type="Proteomes" id="UP000552097"/>
    </source>
</evidence>
<feature type="compositionally biased region" description="Basic residues" evidence="2">
    <location>
        <begin position="406"/>
        <end position="415"/>
    </location>
</feature>
<dbReference type="Proteomes" id="UP000552097">
    <property type="component" value="Unassembled WGS sequence"/>
</dbReference>
<name>A0A7W9HVU8_9PSEU</name>
<feature type="compositionally biased region" description="Basic and acidic residues" evidence="2">
    <location>
        <begin position="373"/>
        <end position="383"/>
    </location>
</feature>
<feature type="compositionally biased region" description="Polar residues" evidence="2">
    <location>
        <begin position="388"/>
        <end position="400"/>
    </location>
</feature>
<dbReference type="EMBL" id="JACHMO010000001">
    <property type="protein sequence ID" value="MBB5808928.1"/>
    <property type="molecule type" value="Genomic_DNA"/>
</dbReference>
<feature type="coiled-coil region" evidence="1">
    <location>
        <begin position="242"/>
        <end position="291"/>
    </location>
</feature>
<organism evidence="3 4">
    <name type="scientific">Saccharothrix ecbatanensis</name>
    <dbReference type="NCBI Taxonomy" id="1105145"/>
    <lineage>
        <taxon>Bacteria</taxon>
        <taxon>Bacillati</taxon>
        <taxon>Actinomycetota</taxon>
        <taxon>Actinomycetes</taxon>
        <taxon>Pseudonocardiales</taxon>
        <taxon>Pseudonocardiaceae</taxon>
        <taxon>Saccharothrix</taxon>
    </lineage>
</organism>
<keyword evidence="1" id="KW-0175">Coiled coil</keyword>
<feature type="region of interest" description="Disordered" evidence="2">
    <location>
        <begin position="372"/>
        <end position="415"/>
    </location>
</feature>
<dbReference type="AlphaFoldDB" id="A0A7W9HVU8"/>
<comment type="caution">
    <text evidence="3">The sequence shown here is derived from an EMBL/GenBank/DDBJ whole genome shotgun (WGS) entry which is preliminary data.</text>
</comment>
<evidence type="ECO:0000256" key="1">
    <source>
        <dbReference type="SAM" id="Coils"/>
    </source>
</evidence>
<protein>
    <recommendedName>
        <fullName evidence="5">PE-PGRS family protein</fullName>
    </recommendedName>
</protein>
<evidence type="ECO:0000256" key="2">
    <source>
        <dbReference type="SAM" id="MobiDB-lite"/>
    </source>
</evidence>
<reference evidence="3 4" key="1">
    <citation type="submission" date="2020-08" db="EMBL/GenBank/DDBJ databases">
        <title>Sequencing the genomes of 1000 actinobacteria strains.</title>
        <authorList>
            <person name="Klenk H.-P."/>
        </authorList>
    </citation>
    <scope>NUCLEOTIDE SEQUENCE [LARGE SCALE GENOMIC DNA]</scope>
    <source>
        <strain evidence="3 4">DSM 45486</strain>
    </source>
</reference>
<evidence type="ECO:0008006" key="5">
    <source>
        <dbReference type="Google" id="ProtNLM"/>
    </source>
</evidence>
<accession>A0A7W9HVU8</accession>
<gene>
    <name evidence="3" type="ORF">F4560_008696</name>
</gene>